<dbReference type="NCBIfam" id="TIGR00801">
    <property type="entry name" value="ncs2"/>
    <property type="match status" value="1"/>
</dbReference>
<reference evidence="9 10" key="1">
    <citation type="submission" date="2016-10" db="EMBL/GenBank/DDBJ databases">
        <authorList>
            <person name="de Groot N.N."/>
        </authorList>
    </citation>
    <scope>NUCLEOTIDE SEQUENCE [LARGE SCALE GENOMIC DNA]</scope>
    <source>
        <strain evidence="9 10">DSM 21650</strain>
    </source>
</reference>
<proteinExistence type="inferred from homology"/>
<dbReference type="GO" id="GO:0005886">
    <property type="term" value="C:plasma membrane"/>
    <property type="evidence" value="ECO:0007669"/>
    <property type="project" value="UniProtKB-SubCell"/>
</dbReference>
<feature type="transmembrane region" description="Helical" evidence="8">
    <location>
        <begin position="306"/>
        <end position="328"/>
    </location>
</feature>
<keyword evidence="5 8" id="KW-0812">Transmembrane</keyword>
<evidence type="ECO:0000256" key="6">
    <source>
        <dbReference type="ARBA" id="ARBA00022989"/>
    </source>
</evidence>
<comment type="similarity">
    <text evidence="2">Belongs to the nucleobase:cation symporter-2 (NCS2) (TC 2.A.40) family.</text>
</comment>
<dbReference type="AlphaFoldDB" id="A0A1H3MJT6"/>
<accession>A0A1H3MJT6</accession>
<keyword evidence="10" id="KW-1185">Reference proteome</keyword>
<evidence type="ECO:0000256" key="4">
    <source>
        <dbReference type="ARBA" id="ARBA00022475"/>
    </source>
</evidence>
<protein>
    <submittedName>
        <fullName evidence="9">Uracil permease</fullName>
    </submittedName>
</protein>
<gene>
    <name evidence="9" type="ORF">SAMN05660462_00845</name>
</gene>
<evidence type="ECO:0000313" key="10">
    <source>
        <dbReference type="Proteomes" id="UP000198625"/>
    </source>
</evidence>
<feature type="transmembrane region" description="Helical" evidence="8">
    <location>
        <begin position="393"/>
        <end position="412"/>
    </location>
</feature>
<evidence type="ECO:0000256" key="1">
    <source>
        <dbReference type="ARBA" id="ARBA00004651"/>
    </source>
</evidence>
<evidence type="ECO:0000256" key="2">
    <source>
        <dbReference type="ARBA" id="ARBA00008821"/>
    </source>
</evidence>
<dbReference type="RefSeq" id="WP_091727656.1">
    <property type="nucleotide sequence ID" value="NZ_FNQE01000007.1"/>
</dbReference>
<sequence length="416" mass="43643">MENVKQQEPIRNALEQLGTGKTILLGAQHAFTMFGATVLVPILTGLNVSVALFMAGICTLIGHFIMKNRVPVFLGSSFAFIAPIITVTTMAADAGLDNPIAYATGGIVVAGLIYVVVAILVHLFGVEKIVSFFPPIVTGPMIMVIGLNLAPTAVGMASDNWFLAIVAFLIVVLVNIFARGFLQIIPVITGLIIGYIVALVTGNVDLTPVAEAAWFGLPKFTMAKFDLQYIMVIAPVALATIVEHIGDVIAIGATVEDDFTKDPGLHRTMLADGLMTSLSAFFGGPANTTYSENTGVLALTRVWDPLVMKIAAVFAIFLGGIPKIAALISTIPGSIIGGISIVLFGMIAAIGLRTVVENQVDFTKSRNLIIAATILVLGIGGAVLPIKFGILDISLQGMALAAIVGIILNKLLPEPK</sequence>
<evidence type="ECO:0000256" key="8">
    <source>
        <dbReference type="SAM" id="Phobius"/>
    </source>
</evidence>
<keyword evidence="4" id="KW-1003">Cell membrane</keyword>
<dbReference type="GO" id="GO:0042907">
    <property type="term" value="F:xanthine transmembrane transporter activity"/>
    <property type="evidence" value="ECO:0007669"/>
    <property type="project" value="TreeGrafter"/>
</dbReference>
<comment type="subcellular location">
    <subcellularLocation>
        <location evidence="1">Cell membrane</location>
        <topology evidence="1">Multi-pass membrane protein</topology>
    </subcellularLocation>
</comment>
<dbReference type="Pfam" id="PF00860">
    <property type="entry name" value="Xan_ur_permease"/>
    <property type="match status" value="1"/>
</dbReference>
<evidence type="ECO:0000256" key="3">
    <source>
        <dbReference type="ARBA" id="ARBA00022448"/>
    </source>
</evidence>
<dbReference type="Proteomes" id="UP000198625">
    <property type="component" value="Unassembled WGS sequence"/>
</dbReference>
<dbReference type="EMBL" id="FNQE01000007">
    <property type="protein sequence ID" value="SDY76941.1"/>
    <property type="molecule type" value="Genomic_DNA"/>
</dbReference>
<evidence type="ECO:0000256" key="5">
    <source>
        <dbReference type="ARBA" id="ARBA00022692"/>
    </source>
</evidence>
<dbReference type="InterPro" id="IPR006043">
    <property type="entry name" value="NCS2"/>
</dbReference>
<dbReference type="STRING" id="415015.SAMN05660462_00845"/>
<dbReference type="PANTHER" id="PTHR42810">
    <property type="entry name" value="PURINE PERMEASE C1399.01C-RELATED"/>
    <property type="match status" value="1"/>
</dbReference>
<keyword evidence="3" id="KW-0813">Transport</keyword>
<keyword evidence="7 8" id="KW-0472">Membrane</keyword>
<evidence type="ECO:0000256" key="7">
    <source>
        <dbReference type="ARBA" id="ARBA00023136"/>
    </source>
</evidence>
<feature type="transmembrane region" description="Helical" evidence="8">
    <location>
        <begin position="160"/>
        <end position="177"/>
    </location>
</feature>
<organism evidence="9 10">
    <name type="scientific">Proteiniborus ethanoligenes</name>
    <dbReference type="NCBI Taxonomy" id="415015"/>
    <lineage>
        <taxon>Bacteria</taxon>
        <taxon>Bacillati</taxon>
        <taxon>Bacillota</taxon>
        <taxon>Clostridia</taxon>
        <taxon>Eubacteriales</taxon>
        <taxon>Proteiniborus</taxon>
    </lineage>
</organism>
<feature type="transmembrane region" description="Helical" evidence="8">
    <location>
        <begin position="334"/>
        <end position="356"/>
    </location>
</feature>
<name>A0A1H3MJT6_9FIRM</name>
<feature type="transmembrane region" description="Helical" evidence="8">
    <location>
        <begin position="72"/>
        <end position="94"/>
    </location>
</feature>
<evidence type="ECO:0000313" key="9">
    <source>
        <dbReference type="EMBL" id="SDY76941.1"/>
    </source>
</evidence>
<feature type="transmembrane region" description="Helical" evidence="8">
    <location>
        <begin position="100"/>
        <end position="125"/>
    </location>
</feature>
<dbReference type="InterPro" id="IPR006042">
    <property type="entry name" value="Xan_ur_permease"/>
</dbReference>
<dbReference type="PANTHER" id="PTHR42810:SF4">
    <property type="entry name" value="URIC ACID TRANSPORTER UACT"/>
    <property type="match status" value="1"/>
</dbReference>
<feature type="transmembrane region" description="Helical" evidence="8">
    <location>
        <begin position="38"/>
        <end position="65"/>
    </location>
</feature>
<feature type="transmembrane region" description="Helical" evidence="8">
    <location>
        <begin position="184"/>
        <end position="202"/>
    </location>
</feature>
<feature type="transmembrane region" description="Helical" evidence="8">
    <location>
        <begin position="132"/>
        <end position="154"/>
    </location>
</feature>
<feature type="transmembrane region" description="Helical" evidence="8">
    <location>
        <begin position="222"/>
        <end position="242"/>
    </location>
</feature>
<keyword evidence="6 8" id="KW-1133">Transmembrane helix</keyword>
<feature type="transmembrane region" description="Helical" evidence="8">
    <location>
        <begin position="368"/>
        <end position="387"/>
    </location>
</feature>
<dbReference type="OrthoDB" id="9779092at2"/>